<dbReference type="PANTHER" id="PTHR45833:SF1">
    <property type="entry name" value="METHIONINE SYNTHASE"/>
    <property type="match status" value="1"/>
</dbReference>
<dbReference type="Gene3D" id="1.10.1240.10">
    <property type="entry name" value="Methionine synthase domain"/>
    <property type="match status" value="1"/>
</dbReference>
<dbReference type="EnsemblBacteria" id="ACZ19905">
    <property type="protein sequence ID" value="ACZ19905"/>
    <property type="gene ID" value="Taci_1691"/>
</dbReference>
<name>D1B7B4_THEAS</name>
<dbReference type="GO" id="GO:0046872">
    <property type="term" value="F:metal ion binding"/>
    <property type="evidence" value="ECO:0007669"/>
    <property type="project" value="UniProtKB-KW"/>
</dbReference>
<dbReference type="Gene3D" id="3.40.50.280">
    <property type="entry name" value="Cobalamin-binding domain"/>
    <property type="match status" value="1"/>
</dbReference>
<dbReference type="eggNOG" id="COG5012">
    <property type="taxonomic scope" value="Bacteria"/>
</dbReference>
<dbReference type="GO" id="GO:0050667">
    <property type="term" value="P:homocysteine metabolic process"/>
    <property type="evidence" value="ECO:0007669"/>
    <property type="project" value="TreeGrafter"/>
</dbReference>
<organism evidence="4 5">
    <name type="scientific">Thermanaerovibrio acidaminovorans (strain ATCC 49978 / DSM 6589 / Su883)</name>
    <name type="common">Selenomonas acidaminovorans</name>
    <dbReference type="NCBI Taxonomy" id="525903"/>
    <lineage>
        <taxon>Bacteria</taxon>
        <taxon>Thermotogati</taxon>
        <taxon>Synergistota</taxon>
        <taxon>Synergistia</taxon>
        <taxon>Synergistales</taxon>
        <taxon>Synergistaceae</taxon>
        <taxon>Thermanaerovibrio</taxon>
    </lineage>
</organism>
<dbReference type="SUPFAM" id="SSF52242">
    <property type="entry name" value="Cobalamin (vitamin B12)-binding domain"/>
    <property type="match status" value="1"/>
</dbReference>
<dbReference type="RefSeq" id="WP_012870414.1">
    <property type="nucleotide sequence ID" value="NC_013522.1"/>
</dbReference>
<dbReference type="KEGG" id="tai:Taci_1691"/>
<dbReference type="AlphaFoldDB" id="D1B7B4"/>
<dbReference type="InterPro" id="IPR006158">
    <property type="entry name" value="Cobalamin-bd"/>
</dbReference>
<dbReference type="InterPro" id="IPR036594">
    <property type="entry name" value="Meth_synthase_dom"/>
</dbReference>
<dbReference type="Pfam" id="PF02310">
    <property type="entry name" value="B12-binding"/>
    <property type="match status" value="1"/>
</dbReference>
<dbReference type="HOGENOM" id="CLU_064060_0_0_0"/>
<evidence type="ECO:0000256" key="1">
    <source>
        <dbReference type="ARBA" id="ARBA00022723"/>
    </source>
</evidence>
<accession>D1B7B4</accession>
<dbReference type="InterPro" id="IPR036724">
    <property type="entry name" value="Cobalamin-bd_sf"/>
</dbReference>
<keyword evidence="1" id="KW-0479">Metal-binding</keyword>
<dbReference type="STRING" id="525903.Taci_1691"/>
<dbReference type="PANTHER" id="PTHR45833">
    <property type="entry name" value="METHIONINE SYNTHASE"/>
    <property type="match status" value="1"/>
</dbReference>
<dbReference type="EMBL" id="CP001818">
    <property type="protein sequence ID" value="ACZ19905.1"/>
    <property type="molecule type" value="Genomic_DNA"/>
</dbReference>
<keyword evidence="5" id="KW-1185">Reference proteome</keyword>
<dbReference type="CDD" id="cd02065">
    <property type="entry name" value="B12-binding_like"/>
    <property type="match status" value="1"/>
</dbReference>
<dbReference type="InterPro" id="IPR003759">
    <property type="entry name" value="Cbl-bd_cap"/>
</dbReference>
<reference evidence="4 5" key="1">
    <citation type="journal article" date="2009" name="Stand. Genomic Sci.">
        <title>Complete genome sequence of Thermanaerovibrio acidaminovorans type strain (Su883).</title>
        <authorList>
            <person name="Chovatia M."/>
            <person name="Sikorski J."/>
            <person name="Schroder M."/>
            <person name="Lapidus A."/>
            <person name="Nolan M."/>
            <person name="Tice H."/>
            <person name="Glavina Del Rio T."/>
            <person name="Copeland A."/>
            <person name="Cheng J.F."/>
            <person name="Lucas S."/>
            <person name="Chen F."/>
            <person name="Bruce D."/>
            <person name="Goodwin L."/>
            <person name="Pitluck S."/>
            <person name="Ivanova N."/>
            <person name="Mavromatis K."/>
            <person name="Ovchinnikova G."/>
            <person name="Pati A."/>
            <person name="Chen A."/>
            <person name="Palaniappan K."/>
            <person name="Land M."/>
            <person name="Hauser L."/>
            <person name="Chang Y.J."/>
            <person name="Jeffries C.D."/>
            <person name="Chain P."/>
            <person name="Saunders E."/>
            <person name="Detter J.C."/>
            <person name="Brettin T."/>
            <person name="Rohde M."/>
            <person name="Goker M."/>
            <person name="Spring S."/>
            <person name="Bristow J."/>
            <person name="Markowitz V."/>
            <person name="Hugenholtz P."/>
            <person name="Kyrpides N.C."/>
            <person name="Klenk H.P."/>
            <person name="Eisen J.A."/>
        </authorList>
    </citation>
    <scope>NUCLEOTIDE SEQUENCE [LARGE SCALE GENOMIC DNA]</scope>
    <source>
        <strain evidence="5">ATCC 49978 / DSM 6589 / Su883</strain>
    </source>
</reference>
<protein>
    <submittedName>
        <fullName evidence="4">Cobalamin B12-binding domain protein</fullName>
    </submittedName>
</protein>
<dbReference type="GO" id="GO:0046653">
    <property type="term" value="P:tetrahydrofolate metabolic process"/>
    <property type="evidence" value="ECO:0007669"/>
    <property type="project" value="TreeGrafter"/>
</dbReference>
<dbReference type="GO" id="GO:0008705">
    <property type="term" value="F:methionine synthase activity"/>
    <property type="evidence" value="ECO:0007669"/>
    <property type="project" value="TreeGrafter"/>
</dbReference>
<evidence type="ECO:0000313" key="5">
    <source>
        <dbReference type="Proteomes" id="UP000002030"/>
    </source>
</evidence>
<dbReference type="InterPro" id="IPR050554">
    <property type="entry name" value="Met_Synthase/Corrinoid"/>
</dbReference>
<dbReference type="PROSITE" id="PS51332">
    <property type="entry name" value="B12_BINDING"/>
    <property type="match status" value="1"/>
</dbReference>
<dbReference type="GO" id="GO:0005829">
    <property type="term" value="C:cytosol"/>
    <property type="evidence" value="ECO:0007669"/>
    <property type="project" value="TreeGrafter"/>
</dbReference>
<evidence type="ECO:0000256" key="2">
    <source>
        <dbReference type="ARBA" id="ARBA00023285"/>
    </source>
</evidence>
<evidence type="ECO:0000259" key="3">
    <source>
        <dbReference type="PROSITE" id="PS51332"/>
    </source>
</evidence>
<dbReference type="Pfam" id="PF02607">
    <property type="entry name" value="B12-binding_2"/>
    <property type="match status" value="1"/>
</dbReference>
<feature type="domain" description="B12-binding" evidence="3">
    <location>
        <begin position="218"/>
        <end position="339"/>
    </location>
</feature>
<keyword evidence="2" id="KW-0170">Cobalt</keyword>
<sequence length="339" mass="37903">MEYRDDLVERAFERAFDDLASRWDMGGLDERGLAKCREDLRCHVAFFVHSLVMESPPLFLDYVKWARDLFAGLKIPLGCLEASLRSTWEGVSPLLDERSHRMGLSMLHAVLDVLSGGPSPQDQPPPNPLREEMELYTSLLLEARRDQALGLVNRLVSRGVGVRDLYVYLFQEALHRVGVLWQAGVVSVAQEHYFTASTQLIMSYLYPLVFKAARSPRGITLVGACVSGELHEIGIRMVCDLLEMDGYDTHYLGANTPVQDLIRYAHQRGASAVLLSATLGIHLVPLREMVRAIKEDPRTGDVKVIVGGRPFSMDPELWRKVGADLGARWVDDVEAFLGG</sequence>
<evidence type="ECO:0000313" key="4">
    <source>
        <dbReference type="EMBL" id="ACZ19905.1"/>
    </source>
</evidence>
<dbReference type="Proteomes" id="UP000002030">
    <property type="component" value="Chromosome"/>
</dbReference>
<dbReference type="GO" id="GO:0031419">
    <property type="term" value="F:cobalamin binding"/>
    <property type="evidence" value="ECO:0007669"/>
    <property type="project" value="InterPro"/>
</dbReference>
<gene>
    <name evidence="4" type="ordered locus">Taci_1691</name>
</gene>
<dbReference type="OrthoDB" id="5756833at2"/>
<proteinExistence type="predicted"/>
<dbReference type="PATRIC" id="fig|525903.6.peg.1681"/>